<proteinExistence type="predicted"/>
<feature type="transmembrane region" description="Helical" evidence="1">
    <location>
        <begin position="124"/>
        <end position="144"/>
    </location>
</feature>
<keyword evidence="1" id="KW-1133">Transmembrane helix</keyword>
<comment type="caution">
    <text evidence="2">The sequence shown here is derived from an EMBL/GenBank/DDBJ whole genome shotgun (WGS) entry which is preliminary data.</text>
</comment>
<accession>E6PHY1</accession>
<sequence>MMSVNALIVLLLLASLALTIVVVRFVSRRGTWNSYARTALGYIAFPLILGTLLFIAFLGPAMPVEAWFNHWKVATLERHLYGGESRVALERQMGKAIPMPDLRTCCGTAPQQNMPGSKKGRERYYYLVASSLCVAEYRGIAVRFDRRDRMKSWRRVAFDFGC</sequence>
<name>E6PHY1_9ZZZZ</name>
<reference evidence="2" key="1">
    <citation type="submission" date="2009-10" db="EMBL/GenBank/DDBJ databases">
        <title>Diversity of trophic interactions inside an arsenic-rich microbial ecosystem.</title>
        <authorList>
            <person name="Bertin P.N."/>
            <person name="Heinrich-Salmeron A."/>
            <person name="Pelletier E."/>
            <person name="Goulhen-Chollet F."/>
            <person name="Arsene-Ploetze F."/>
            <person name="Gallien S."/>
            <person name="Calteau A."/>
            <person name="Vallenet D."/>
            <person name="Casiot C."/>
            <person name="Chane-Woon-Ming B."/>
            <person name="Giloteaux L."/>
            <person name="Barakat M."/>
            <person name="Bonnefoy V."/>
            <person name="Bruneel O."/>
            <person name="Chandler M."/>
            <person name="Cleiss J."/>
            <person name="Duran R."/>
            <person name="Elbaz-Poulichet F."/>
            <person name="Fonknechten N."/>
            <person name="Lauga B."/>
            <person name="Mornico D."/>
            <person name="Ortet P."/>
            <person name="Schaeffer C."/>
            <person name="Siguier P."/>
            <person name="Alexander Thil Smith A."/>
            <person name="Van Dorsselaer A."/>
            <person name="Weissenbach J."/>
            <person name="Medigue C."/>
            <person name="Le Paslier D."/>
        </authorList>
    </citation>
    <scope>NUCLEOTIDE SEQUENCE</scope>
</reference>
<protein>
    <submittedName>
        <fullName evidence="2">Uncharacterized protein</fullName>
    </submittedName>
</protein>
<dbReference type="AlphaFoldDB" id="E6PHY1"/>
<dbReference type="EMBL" id="CABL01000019">
    <property type="protein sequence ID" value="CBH76071.1"/>
    <property type="molecule type" value="Genomic_DNA"/>
</dbReference>
<keyword evidence="1" id="KW-0472">Membrane</keyword>
<gene>
    <name evidence="2" type="ORF">CARN1_0551</name>
</gene>
<evidence type="ECO:0000256" key="1">
    <source>
        <dbReference type="SAM" id="Phobius"/>
    </source>
</evidence>
<organism evidence="2">
    <name type="scientific">mine drainage metagenome</name>
    <dbReference type="NCBI Taxonomy" id="410659"/>
    <lineage>
        <taxon>unclassified sequences</taxon>
        <taxon>metagenomes</taxon>
        <taxon>ecological metagenomes</taxon>
    </lineage>
</organism>
<feature type="transmembrane region" description="Helical" evidence="1">
    <location>
        <begin position="6"/>
        <end position="27"/>
    </location>
</feature>
<feature type="transmembrane region" description="Helical" evidence="1">
    <location>
        <begin position="39"/>
        <end position="62"/>
    </location>
</feature>
<keyword evidence="1" id="KW-0812">Transmembrane</keyword>
<evidence type="ECO:0000313" key="2">
    <source>
        <dbReference type="EMBL" id="CBH76071.1"/>
    </source>
</evidence>